<keyword evidence="1" id="KW-0378">Hydrolase</keyword>
<feature type="signal peptide" evidence="4">
    <location>
        <begin position="1"/>
        <end position="20"/>
    </location>
</feature>
<gene>
    <name evidence="5" type="ORF">RHTO0S_13e02058g</name>
</gene>
<proteinExistence type="inferred from homology"/>
<dbReference type="PANTHER" id="PTHR36845:SF1">
    <property type="entry name" value="HYDROLASE, PUTATIVE (AFU_ORTHOLOGUE AFUA_7G05090)-RELATED"/>
    <property type="match status" value="1"/>
</dbReference>
<dbReference type="EMBL" id="LK052948">
    <property type="protein sequence ID" value="CDR46805.1"/>
    <property type="molecule type" value="Genomic_DNA"/>
</dbReference>
<name>A0A061BFY7_RHOTO</name>
<feature type="compositionally biased region" description="Gly residues" evidence="3">
    <location>
        <begin position="471"/>
        <end position="481"/>
    </location>
</feature>
<evidence type="ECO:0000256" key="1">
    <source>
        <dbReference type="ARBA" id="ARBA00022801"/>
    </source>
</evidence>
<dbReference type="GO" id="GO:0052757">
    <property type="term" value="F:chondroitin hydrolase activity"/>
    <property type="evidence" value="ECO:0007669"/>
    <property type="project" value="TreeGrafter"/>
</dbReference>
<evidence type="ECO:0000256" key="4">
    <source>
        <dbReference type="SAM" id="SignalP"/>
    </source>
</evidence>
<dbReference type="GO" id="GO:0000272">
    <property type="term" value="P:polysaccharide catabolic process"/>
    <property type="evidence" value="ECO:0007669"/>
    <property type="project" value="TreeGrafter"/>
</dbReference>
<dbReference type="AlphaFoldDB" id="A0A061BFY7"/>
<feature type="chain" id="PRO_5030001850" evidence="4">
    <location>
        <begin position="21"/>
        <end position="504"/>
    </location>
</feature>
<reference evidence="5" key="1">
    <citation type="journal article" date="2014" name="Genome Announc.">
        <title>Draft genome sequence of Rhodosporidium toruloides CECT1137, an oleaginous yeast of biotechnological interest.</title>
        <authorList>
            <person name="Morin N."/>
            <person name="Calcas X."/>
            <person name="Devillers H."/>
            <person name="Durrens P."/>
            <person name="Sherman D.J."/>
            <person name="Nicaud J.-M."/>
            <person name="Neuveglise C."/>
        </authorList>
    </citation>
    <scope>NUCLEOTIDE SEQUENCE</scope>
    <source>
        <strain evidence="5">CECT1137</strain>
    </source>
</reference>
<dbReference type="InterPro" id="IPR008928">
    <property type="entry name" value="6-hairpin_glycosidase_sf"/>
</dbReference>
<dbReference type="Gene3D" id="1.50.10.10">
    <property type="match status" value="1"/>
</dbReference>
<sequence>MATRGLIGLLACSVLPAGLALTERGRTAYWTELIAPVYSPEANNKVLTTAQSSSSPAQWPEYTDPANPGTWVYKPASDWTSAFFADQLYLLHERFSTLCPNDDNTTDWLSLARTWSNELYNPSQDVLTSWAHDVGFNSAPMMHELRINPGNETAKNALLANAQYLASRYSSVVGCTKSWDRGEGDFEVIIDNMMNLQLLLTAADLSGNSTYRDMATSHANKTMQNHIRPDGSSYHVVNYDPTNGQVLWKGTSQGYSNESTWTRGHAWGTLGFALMYNATGINAYYDTAVRMAMFALNASTDGVPWGYGNPVTPLYWDFSASRPTTLDTSASAIFDTALILLLSLEASRGNASSTWFYPATDLFANSALFTGTNTSLIQTQWTGASILGNATINNRADPPLNNTGAVYGDAYILRAANYFLKLGMLNCTAGPAYIGTSAVGASPSALSAPWIKAVNASASLNGNGTDASAGQSGGSKSGGATSGASARRPPSLFRTLAALLDGSR</sequence>
<organism evidence="5">
    <name type="scientific">Rhodotorula toruloides</name>
    <name type="common">Yeast</name>
    <name type="synonym">Rhodosporidium toruloides</name>
    <dbReference type="NCBI Taxonomy" id="5286"/>
    <lineage>
        <taxon>Eukaryota</taxon>
        <taxon>Fungi</taxon>
        <taxon>Dikarya</taxon>
        <taxon>Basidiomycota</taxon>
        <taxon>Pucciniomycotina</taxon>
        <taxon>Microbotryomycetes</taxon>
        <taxon>Sporidiobolales</taxon>
        <taxon>Sporidiobolaceae</taxon>
        <taxon>Rhodotorula</taxon>
    </lineage>
</organism>
<dbReference type="PANTHER" id="PTHR36845">
    <property type="entry name" value="HYDROLASE, PUTATIVE (AFU_ORTHOLOGUE AFUA_7G05090)-RELATED"/>
    <property type="match status" value="1"/>
</dbReference>
<feature type="region of interest" description="Disordered" evidence="3">
    <location>
        <begin position="465"/>
        <end position="491"/>
    </location>
</feature>
<accession>A0A061BFY7</accession>
<dbReference type="SUPFAM" id="SSF48208">
    <property type="entry name" value="Six-hairpin glycosidases"/>
    <property type="match status" value="1"/>
</dbReference>
<dbReference type="InterPro" id="IPR012341">
    <property type="entry name" value="6hp_glycosidase-like_sf"/>
</dbReference>
<evidence type="ECO:0000256" key="2">
    <source>
        <dbReference type="ARBA" id="ARBA00038358"/>
    </source>
</evidence>
<keyword evidence="4" id="KW-0732">Signal</keyword>
<evidence type="ECO:0000256" key="3">
    <source>
        <dbReference type="SAM" id="MobiDB-lite"/>
    </source>
</evidence>
<protein>
    <submittedName>
        <fullName evidence="5">RHTO0S13e02058g1_1</fullName>
    </submittedName>
</protein>
<comment type="similarity">
    <text evidence="2">Belongs to the glycosyl hydrolase 88 family.</text>
</comment>
<dbReference type="OrthoDB" id="2317065at2759"/>
<evidence type="ECO:0000313" key="5">
    <source>
        <dbReference type="EMBL" id="CDR46805.1"/>
    </source>
</evidence>
<dbReference type="InterPro" id="IPR052369">
    <property type="entry name" value="UG_Glycosaminoglycan_Hydrolase"/>
</dbReference>